<feature type="transmembrane region" description="Helical" evidence="1">
    <location>
        <begin position="7"/>
        <end position="26"/>
    </location>
</feature>
<keyword evidence="1" id="KW-0812">Transmembrane</keyword>
<evidence type="ECO:0000256" key="1">
    <source>
        <dbReference type="SAM" id="Phobius"/>
    </source>
</evidence>
<dbReference type="InterPro" id="IPR036390">
    <property type="entry name" value="WH_DNA-bd_sf"/>
</dbReference>
<gene>
    <name evidence="2" type="ORF">ACFPFU_24380</name>
</gene>
<organism evidence="2 3">
    <name type="scientific">Negadavirga shengliensis</name>
    <dbReference type="NCBI Taxonomy" id="1389218"/>
    <lineage>
        <taxon>Bacteria</taxon>
        <taxon>Pseudomonadati</taxon>
        <taxon>Bacteroidota</taxon>
        <taxon>Cytophagia</taxon>
        <taxon>Cytophagales</taxon>
        <taxon>Cyclobacteriaceae</taxon>
        <taxon>Negadavirga</taxon>
    </lineage>
</organism>
<evidence type="ECO:0000313" key="2">
    <source>
        <dbReference type="EMBL" id="MFC4874864.1"/>
    </source>
</evidence>
<dbReference type="EMBL" id="JBHSJJ010000023">
    <property type="protein sequence ID" value="MFC4874864.1"/>
    <property type="molecule type" value="Genomic_DNA"/>
</dbReference>
<keyword evidence="1" id="KW-0472">Membrane</keyword>
<comment type="caution">
    <text evidence="2">The sequence shown here is derived from an EMBL/GenBank/DDBJ whole genome shotgun (WGS) entry which is preliminary data.</text>
</comment>
<evidence type="ECO:0000313" key="3">
    <source>
        <dbReference type="Proteomes" id="UP001595818"/>
    </source>
</evidence>
<keyword evidence="1" id="KW-1133">Transmembrane helix</keyword>
<protein>
    <submittedName>
        <fullName evidence="2">Uncharacterized protein</fullName>
    </submittedName>
</protein>
<dbReference type="SUPFAM" id="SSF46785">
    <property type="entry name" value="Winged helix' DNA-binding domain"/>
    <property type="match status" value="1"/>
</dbReference>
<dbReference type="RefSeq" id="WP_377069127.1">
    <property type="nucleotide sequence ID" value="NZ_JBHSJJ010000023.1"/>
</dbReference>
<accession>A0ABV9T8E1</accession>
<sequence>MKSKHIIFLEVIIGIIAIALSIIWINKDRAEPEPYITLLVSILPLVDAIRRIRKPDVFTDEQHFVLSYISTDPQAATRGSWLYPLHQQLTYRGYKKSEVTTILSELEEKKIIQYVKVSSYNDLLRKKTKAPAYKITPKGIDYISRNKQLLPKIQDTYYYTIRLYGEEQDNQLFLEALRELDFVQQQTRFITDNDEGFCTIAVFSYMPISEMVVRQLEKIHKVRILTFKEDN</sequence>
<name>A0ABV9T8E1_9BACT</name>
<dbReference type="Proteomes" id="UP001595818">
    <property type="component" value="Unassembled WGS sequence"/>
</dbReference>
<keyword evidence="3" id="KW-1185">Reference proteome</keyword>
<reference evidence="3" key="1">
    <citation type="journal article" date="2019" name="Int. J. Syst. Evol. Microbiol.">
        <title>The Global Catalogue of Microorganisms (GCM) 10K type strain sequencing project: providing services to taxonomists for standard genome sequencing and annotation.</title>
        <authorList>
            <consortium name="The Broad Institute Genomics Platform"/>
            <consortium name="The Broad Institute Genome Sequencing Center for Infectious Disease"/>
            <person name="Wu L."/>
            <person name="Ma J."/>
        </authorList>
    </citation>
    <scope>NUCLEOTIDE SEQUENCE [LARGE SCALE GENOMIC DNA]</scope>
    <source>
        <strain evidence="3">CGMCC 4.7466</strain>
    </source>
</reference>
<proteinExistence type="predicted"/>